<dbReference type="AlphaFoldDB" id="A0A9D4WCD1"/>
<comment type="caution">
    <text evidence="1">The sequence shown here is derived from an EMBL/GenBank/DDBJ whole genome shotgun (WGS) entry which is preliminary data.</text>
</comment>
<protein>
    <submittedName>
        <fullName evidence="1">Uncharacterized protein</fullName>
    </submittedName>
</protein>
<keyword evidence="2" id="KW-1185">Reference proteome</keyword>
<dbReference type="EMBL" id="JAMSHJ010000006">
    <property type="protein sequence ID" value="KAI5400229.1"/>
    <property type="molecule type" value="Genomic_DNA"/>
</dbReference>
<evidence type="ECO:0000313" key="2">
    <source>
        <dbReference type="Proteomes" id="UP001058974"/>
    </source>
</evidence>
<accession>A0A9D4WCD1</accession>
<evidence type="ECO:0000313" key="1">
    <source>
        <dbReference type="EMBL" id="KAI5400229.1"/>
    </source>
</evidence>
<proteinExistence type="predicted"/>
<reference evidence="1 2" key="1">
    <citation type="journal article" date="2022" name="Nat. Genet.">
        <title>Improved pea reference genome and pan-genome highlight genomic features and evolutionary characteristics.</title>
        <authorList>
            <person name="Yang T."/>
            <person name="Liu R."/>
            <person name="Luo Y."/>
            <person name="Hu S."/>
            <person name="Wang D."/>
            <person name="Wang C."/>
            <person name="Pandey M.K."/>
            <person name="Ge S."/>
            <person name="Xu Q."/>
            <person name="Li N."/>
            <person name="Li G."/>
            <person name="Huang Y."/>
            <person name="Saxena R.K."/>
            <person name="Ji Y."/>
            <person name="Li M."/>
            <person name="Yan X."/>
            <person name="He Y."/>
            <person name="Liu Y."/>
            <person name="Wang X."/>
            <person name="Xiang C."/>
            <person name="Varshney R.K."/>
            <person name="Ding H."/>
            <person name="Gao S."/>
            <person name="Zong X."/>
        </authorList>
    </citation>
    <scope>NUCLEOTIDE SEQUENCE [LARGE SCALE GENOMIC DNA]</scope>
    <source>
        <strain evidence="1 2">cv. Zhongwan 6</strain>
    </source>
</reference>
<dbReference type="Gramene" id="Psat06G0523100-T1">
    <property type="protein sequence ID" value="KAI5400229.1"/>
    <property type="gene ID" value="KIW84_065231"/>
</dbReference>
<gene>
    <name evidence="1" type="ORF">KIW84_065231</name>
</gene>
<name>A0A9D4WCD1_PEA</name>
<sequence>MAIIEKLNGCSFLIWKQQLDPVLKAYRLYLDVVSSRIPPQYLSIVDHAIALADSSNSMGETVSEKVQSDVILEGLPIEYETLIPLTNSKPEVFDFAEIESLLAALENTIEMFKQLGEPMIFNIS</sequence>
<dbReference type="Proteomes" id="UP001058974">
    <property type="component" value="Chromosome 6"/>
</dbReference>
<organism evidence="1 2">
    <name type="scientific">Pisum sativum</name>
    <name type="common">Garden pea</name>
    <name type="synonym">Lathyrus oleraceus</name>
    <dbReference type="NCBI Taxonomy" id="3888"/>
    <lineage>
        <taxon>Eukaryota</taxon>
        <taxon>Viridiplantae</taxon>
        <taxon>Streptophyta</taxon>
        <taxon>Embryophyta</taxon>
        <taxon>Tracheophyta</taxon>
        <taxon>Spermatophyta</taxon>
        <taxon>Magnoliopsida</taxon>
        <taxon>eudicotyledons</taxon>
        <taxon>Gunneridae</taxon>
        <taxon>Pentapetalae</taxon>
        <taxon>rosids</taxon>
        <taxon>fabids</taxon>
        <taxon>Fabales</taxon>
        <taxon>Fabaceae</taxon>
        <taxon>Papilionoideae</taxon>
        <taxon>50 kb inversion clade</taxon>
        <taxon>NPAAA clade</taxon>
        <taxon>Hologalegina</taxon>
        <taxon>IRL clade</taxon>
        <taxon>Fabeae</taxon>
        <taxon>Lathyrus</taxon>
    </lineage>
</organism>